<evidence type="ECO:0000313" key="1">
    <source>
        <dbReference type="EMBL" id="CBI00046.1"/>
    </source>
</evidence>
<dbReference type="AlphaFoldDB" id="E6PYN7"/>
<gene>
    <name evidence="1" type="ORF">CARN3_1028</name>
</gene>
<organism evidence="1">
    <name type="scientific">mine drainage metagenome</name>
    <dbReference type="NCBI Taxonomy" id="410659"/>
    <lineage>
        <taxon>unclassified sequences</taxon>
        <taxon>metagenomes</taxon>
        <taxon>ecological metagenomes</taxon>
    </lineage>
</organism>
<dbReference type="EMBL" id="CABN01000085">
    <property type="protein sequence ID" value="CBI00046.1"/>
    <property type="molecule type" value="Genomic_DNA"/>
</dbReference>
<accession>E6PYN7</accession>
<reference evidence="1" key="1">
    <citation type="submission" date="2009-10" db="EMBL/GenBank/DDBJ databases">
        <title>Diversity of trophic interactions inside an arsenic-rich microbial ecosystem.</title>
        <authorList>
            <person name="Bertin P.N."/>
            <person name="Heinrich-Salmeron A."/>
            <person name="Pelletier E."/>
            <person name="Goulhen-Chollet F."/>
            <person name="Arsene-Ploetze F."/>
            <person name="Gallien S."/>
            <person name="Calteau A."/>
            <person name="Vallenet D."/>
            <person name="Casiot C."/>
            <person name="Chane-Woon-Ming B."/>
            <person name="Giloteaux L."/>
            <person name="Barakat M."/>
            <person name="Bonnefoy V."/>
            <person name="Bruneel O."/>
            <person name="Chandler M."/>
            <person name="Cleiss J."/>
            <person name="Duran R."/>
            <person name="Elbaz-Poulichet F."/>
            <person name="Fonknechten N."/>
            <person name="Lauga B."/>
            <person name="Mornico D."/>
            <person name="Ortet P."/>
            <person name="Schaeffer C."/>
            <person name="Siguier P."/>
            <person name="Alexander Thil Smith A."/>
            <person name="Van Dorsselaer A."/>
            <person name="Weissenbach J."/>
            <person name="Medigue C."/>
            <person name="Le Paslier D."/>
        </authorList>
    </citation>
    <scope>NUCLEOTIDE SEQUENCE</scope>
</reference>
<name>E6PYN7_9ZZZZ</name>
<protein>
    <submittedName>
        <fullName evidence="1">Uncharacterized protein</fullName>
    </submittedName>
</protein>
<comment type="caution">
    <text evidence="1">The sequence shown here is derived from an EMBL/GenBank/DDBJ whole genome shotgun (WGS) entry which is preliminary data.</text>
</comment>
<proteinExistence type="predicted"/>
<sequence>MEPQKIVVKIIQYLLLLLIRLLESNVASSNMADLKSHLVSSSVDTTAN</sequence>